<dbReference type="CDD" id="cd02142">
    <property type="entry name" value="McbC_SagB-like_oxidoreductase"/>
    <property type="match status" value="1"/>
</dbReference>
<comment type="caution">
    <text evidence="2">The sequence shown here is derived from an EMBL/GenBank/DDBJ whole genome shotgun (WGS) entry which is preliminary data.</text>
</comment>
<keyword evidence="3" id="KW-1185">Reference proteome</keyword>
<sequence length="697" mass="75783">MFVRLNPGARILPPTVVTGDRWVAEDLRRKRRFTIQRPLAAVLVAAAVPQDPDELAKQLAELDPAVAAGDWQRRVTALLDRGLLVSSDPADDWREELTAAWTQANWREAAEYHLLAFDYPCIDYSEASAMGIDRSRMRDYQAIEPDANRYKLDYAANPGEELPAPTAEIATGTAYRHWNGETPAAPATAEALAAVLSLTFGVLQERTPVTESAPLLRRTSPSGGGRNPSEGYLFVRSVPGYRPGWYHVTLKPFSLRLVSTDVPASLTGLFPDFPADPAAVVLVTSVFERNMYRYREPRTYRTVHMDAGHLLGTARLVAESIGLRAIAGDAGDALALENQLGLDGMAEGYLGGLALYDGNAPAAIPATIAPTPATEPAIAQPLDTWPALVRIRPTTDEPGIEVADVVSGRTHRFNPAELAADLLAGAVPALPTTTADDVRRAQLLPGLQHWQHRGWHPSDQSYVASRRPATVIPEPATPTAAAPRPGPGIELPAPAHAAKHSIARLLVNRRTGRAYIRRPAPAEVLSGLLWHGLSEFRTGTSSRAAADWDPSVWEVCLCVHNVEGVERGAYRYDPQTHRLHLVQADDLRPRMATILQGMRSPSSAGWTLGLVADFERQQQVRPSESGLRSLYTQSGVIAQDLIVLGSAYDLSTLVTPAQQDSAYLELHGLHPRQYGPIYTLTMGLSRGLDGVYPDEAE</sequence>
<evidence type="ECO:0000313" key="2">
    <source>
        <dbReference type="EMBL" id="NOL43012.1"/>
    </source>
</evidence>
<gene>
    <name evidence="1" type="ORF">HNR71_001963</name>
    <name evidence="2" type="ORF">HPO96_22445</name>
</gene>
<dbReference type="GO" id="GO:0016491">
    <property type="term" value="F:oxidoreductase activity"/>
    <property type="evidence" value="ECO:0007669"/>
    <property type="project" value="InterPro"/>
</dbReference>
<organism evidence="2 3">
    <name type="scientific">Kribbella sandramycini</name>
    <dbReference type="NCBI Taxonomy" id="60450"/>
    <lineage>
        <taxon>Bacteria</taxon>
        <taxon>Bacillati</taxon>
        <taxon>Actinomycetota</taxon>
        <taxon>Actinomycetes</taxon>
        <taxon>Propionibacteriales</taxon>
        <taxon>Kribbellaceae</taxon>
        <taxon>Kribbella</taxon>
    </lineage>
</organism>
<dbReference type="InterPro" id="IPR052544">
    <property type="entry name" value="Bacteriocin_Proc_Enz"/>
</dbReference>
<evidence type="ECO:0000313" key="3">
    <source>
        <dbReference type="Proteomes" id="UP000534306"/>
    </source>
</evidence>
<dbReference type="Proteomes" id="UP000553957">
    <property type="component" value="Unassembled WGS sequence"/>
</dbReference>
<dbReference type="EMBL" id="JABJRC010000005">
    <property type="protein sequence ID" value="NOL43012.1"/>
    <property type="molecule type" value="Genomic_DNA"/>
</dbReference>
<name>A0A7Y4L2B6_9ACTN</name>
<dbReference type="Gene3D" id="3.40.109.10">
    <property type="entry name" value="NADH Oxidase"/>
    <property type="match status" value="2"/>
</dbReference>
<protein>
    <submittedName>
        <fullName evidence="1">SagB-type dehydrogenase family enzyme</fullName>
    </submittedName>
</protein>
<dbReference type="PANTHER" id="PTHR43745:SF2">
    <property type="entry name" value="NITROREDUCTASE MJ1384-RELATED"/>
    <property type="match status" value="1"/>
</dbReference>
<reference evidence="1 4" key="2">
    <citation type="submission" date="2020-08" db="EMBL/GenBank/DDBJ databases">
        <title>Sequencing the genomes of 1000 actinobacteria strains.</title>
        <authorList>
            <person name="Klenk H.-P."/>
        </authorList>
    </citation>
    <scope>NUCLEOTIDE SEQUENCE [LARGE SCALE GENOMIC DNA]</scope>
    <source>
        <strain evidence="1 4">DSM 15626</strain>
    </source>
</reference>
<evidence type="ECO:0000313" key="4">
    <source>
        <dbReference type="Proteomes" id="UP000553957"/>
    </source>
</evidence>
<accession>A0A7Y4L2B6</accession>
<reference evidence="2 3" key="1">
    <citation type="submission" date="2020-05" db="EMBL/GenBank/DDBJ databases">
        <title>Genome sequence of Kribbella sandramycini ATCC 39419.</title>
        <authorList>
            <person name="Maclea K.S."/>
            <person name="Fair J.L."/>
        </authorList>
    </citation>
    <scope>NUCLEOTIDE SEQUENCE [LARGE SCALE GENOMIC DNA]</scope>
    <source>
        <strain evidence="2 3">ATCC 39419</strain>
    </source>
</reference>
<dbReference type="PANTHER" id="PTHR43745">
    <property type="entry name" value="NITROREDUCTASE MJ1384-RELATED"/>
    <property type="match status" value="1"/>
</dbReference>
<dbReference type="Proteomes" id="UP000534306">
    <property type="component" value="Unassembled WGS sequence"/>
</dbReference>
<dbReference type="RefSeq" id="WP_171675588.1">
    <property type="nucleotide sequence ID" value="NZ_BAAAGT010000010.1"/>
</dbReference>
<proteinExistence type="predicted"/>
<dbReference type="InterPro" id="IPR000415">
    <property type="entry name" value="Nitroreductase-like"/>
</dbReference>
<dbReference type="SUPFAM" id="SSF55469">
    <property type="entry name" value="FMN-dependent nitroreductase-like"/>
    <property type="match status" value="1"/>
</dbReference>
<evidence type="ECO:0000313" key="1">
    <source>
        <dbReference type="EMBL" id="MBB6566326.1"/>
    </source>
</evidence>
<dbReference type="EMBL" id="JACHKF010000001">
    <property type="protein sequence ID" value="MBB6566326.1"/>
    <property type="molecule type" value="Genomic_DNA"/>
</dbReference>
<dbReference type="AlphaFoldDB" id="A0A7Y4L2B6"/>